<evidence type="ECO:0000259" key="3">
    <source>
        <dbReference type="Pfam" id="PF21882"/>
    </source>
</evidence>
<dbReference type="AlphaFoldDB" id="A0AA44IGN1"/>
<comment type="caution">
    <text evidence="4">The sequence shown here is derived from an EMBL/GenBank/DDBJ whole genome shotgun (WGS) entry which is preliminary data.</text>
</comment>
<name>A0AA44IGN1_PARBF</name>
<reference evidence="4 5" key="1">
    <citation type="submission" date="2020-04" db="EMBL/GenBank/DDBJ databases">
        <authorList>
            <person name="Hitch T.C.A."/>
            <person name="Wylensek D."/>
            <person name="Clavel T."/>
        </authorList>
    </citation>
    <scope>NUCLEOTIDE SEQUENCE [LARGE SCALE GENOMIC DNA]</scope>
    <source>
        <strain evidence="4 5">Med78_4-601-WT-2</strain>
    </source>
</reference>
<dbReference type="Gene3D" id="2.60.40.3940">
    <property type="match status" value="1"/>
</dbReference>
<dbReference type="EMBL" id="JABAFD010000002">
    <property type="protein sequence ID" value="NME08981.1"/>
    <property type="molecule type" value="Genomic_DNA"/>
</dbReference>
<evidence type="ECO:0000313" key="5">
    <source>
        <dbReference type="Proteomes" id="UP000573963"/>
    </source>
</evidence>
<feature type="domain" description="BppU N-terminal" evidence="2">
    <location>
        <begin position="10"/>
        <end position="139"/>
    </location>
</feature>
<proteinExistence type="predicted"/>
<organism evidence="4 5">
    <name type="scientific">Paraclostridium bifermentans</name>
    <name type="common">Clostridium bifermentans</name>
    <dbReference type="NCBI Taxonomy" id="1490"/>
    <lineage>
        <taxon>Bacteria</taxon>
        <taxon>Bacillati</taxon>
        <taxon>Bacillota</taxon>
        <taxon>Clostridia</taxon>
        <taxon>Peptostreptococcales</taxon>
        <taxon>Peptostreptococcaceae</taxon>
        <taxon>Paraclostridium</taxon>
    </lineage>
</organism>
<dbReference type="InterPro" id="IPR018913">
    <property type="entry name" value="BppU_N"/>
</dbReference>
<evidence type="ECO:0008006" key="6">
    <source>
        <dbReference type="Google" id="ProtNLM"/>
    </source>
</evidence>
<feature type="coiled-coil region" evidence="1">
    <location>
        <begin position="130"/>
        <end position="188"/>
    </location>
</feature>
<evidence type="ECO:0000259" key="2">
    <source>
        <dbReference type="Pfam" id="PF10651"/>
    </source>
</evidence>
<evidence type="ECO:0000313" key="4">
    <source>
        <dbReference type="EMBL" id="NME08981.1"/>
    </source>
</evidence>
<feature type="domain" description="Putative tail fiber protein gp53-like C-terminal" evidence="3">
    <location>
        <begin position="787"/>
        <end position="876"/>
    </location>
</feature>
<dbReference type="Pfam" id="PF21882">
    <property type="entry name" value="Gp53-like_C"/>
    <property type="match status" value="1"/>
</dbReference>
<gene>
    <name evidence="4" type="ORF">HF875_05585</name>
</gene>
<evidence type="ECO:0000256" key="1">
    <source>
        <dbReference type="SAM" id="Coils"/>
    </source>
</evidence>
<dbReference type="RefSeq" id="WP_168931544.1">
    <property type="nucleotide sequence ID" value="NZ_JABAFD010000002.1"/>
</dbReference>
<protein>
    <recommendedName>
        <fullName evidence="6">BppU N-terminal domain-containing protein</fullName>
    </recommendedName>
</protein>
<sequence length="876" mass="98674">MAINNFRFNLDIEKEDYIPKLKIKQYDTAIFYVNLFKNSSQFSVSNETIKMFVRKTDGNVVYQEDGITLDGSTIKINVNNQSFTCSGLTYAELELKSSDGQVTSSTFLYEVKEKVGSDKAIESVTDIATLDKLKKYMEDAKKELEKFKNDFSKIEDLVANKDKLEGQNEDAKKNIVELGKVLEDANNITSDEGKYITGNNVVSESTNGYIQDLKLYGKSAVNRFRFRSQGVVNTNLYVYSKESPSDNTTGGKNLRIFNNTGKNIVVDINSNGVYKRSIRLTSIEKFKDVTLSNEEYLYCFNALTSDGWHSELESDRKLLKNSCIVVDDFTVENIDTYFEGIASVGNGYEIEVLSTNSNLFDGELRVAHLEGGKNIYREGTANTLSALIKIPVGGTYYCKCEGGTRNIVGYFKDKPKPGEAPLKVGVDTITVDGSGYLVFYMTNQSNITYPKNIMVNFGNIADPYITHKQDKKTILFKDSDNKWKTITNLTGYWENGKFIWGDTIEQHSDGKYYYHKRGFDFILNGSEAWGDNGTPQGGCSTFYIRGFSGISKFKILCDKFNYNISPMLSTVGISSQSNILYLTVKTDYASNVTELKNKLKIDNIRLVFEDIEKIYECLDISTRAFRNKTMLSIYSGAIDPGISYYVPTGFLSADNSISEKVETLDKYSEKNTKDINDLTSNIENNYFNINRRLLTDFNNGTQEGKYYLHSSSLIPNSPPTSTTGLYGIVEVLYKNENELFQFVTLHSGESWLRFRNGHGDWDKWHKLVTQDDFPSNIDSQGTGYQYLPNGMLMQWGTTTVTFDSVKGSAIIRYPVTYKAYCKCTGNLESNDYGSYSETNAVVGGQTLSQGFCEVRDINGSSRAGKIARVTWIVIGR</sequence>
<dbReference type="Proteomes" id="UP000573963">
    <property type="component" value="Unassembled WGS sequence"/>
</dbReference>
<dbReference type="InterPro" id="IPR054075">
    <property type="entry name" value="Gp53-like_C"/>
</dbReference>
<accession>A0AA44IGN1</accession>
<dbReference type="Pfam" id="PF10651">
    <property type="entry name" value="BppU_N"/>
    <property type="match status" value="1"/>
</dbReference>
<keyword evidence="1" id="KW-0175">Coiled coil</keyword>